<organism evidence="6 7">
    <name type="scientific">Talaromyces stipitatus (strain ATCC 10500 / CBS 375.48 / QM 6759 / NRRL 1006)</name>
    <name type="common">Penicillium stipitatum</name>
    <dbReference type="NCBI Taxonomy" id="441959"/>
    <lineage>
        <taxon>Eukaryota</taxon>
        <taxon>Fungi</taxon>
        <taxon>Dikarya</taxon>
        <taxon>Ascomycota</taxon>
        <taxon>Pezizomycotina</taxon>
        <taxon>Eurotiomycetes</taxon>
        <taxon>Eurotiomycetidae</taxon>
        <taxon>Eurotiales</taxon>
        <taxon>Trichocomaceae</taxon>
        <taxon>Talaromyces</taxon>
        <taxon>Talaromyces sect. Talaromyces</taxon>
    </lineage>
</organism>
<keyword evidence="5" id="KW-0539">Nucleus</keyword>
<gene>
    <name evidence="6" type="ORF">TSTA_047440</name>
</gene>
<dbReference type="InterPro" id="IPR052035">
    <property type="entry name" value="ZnF_BED_domain_contain"/>
</dbReference>
<evidence type="ECO:0000256" key="2">
    <source>
        <dbReference type="ARBA" id="ARBA00022723"/>
    </source>
</evidence>
<keyword evidence="2" id="KW-0479">Metal-binding</keyword>
<evidence type="ECO:0000256" key="1">
    <source>
        <dbReference type="ARBA" id="ARBA00004123"/>
    </source>
</evidence>
<sequence length="621" mass="70556">MVAAASTEATRISIIKRPSLHFRAVHIEISFLTREVLYNIFQDIVSYSLCFADVVSYVKTNTELGLNEGIYPSCFFSFKTYRHNGQIYSPPSREYARQSGFWKLANGGSDDKAGLEDQIESQSVESLGTLEYATSQSSSLTPNDSASQIQSSTLINPFLEPPKPKRQRKETSCNLQKHLGQKHAITSSQSSMLSYIRARPLQSPQELLDQNIFNWAIGTMQPFSTFDDPLFRQIWKNCSTIALSLDGWKSANGYKIFPIISHWIIADFQPQHRILDFQEIEGPDTSENLASIIYKVLCELDIKAKLISITGDNASNNLVMAEILHDLLKANYEQGNTQQTMRYQGEDSFIHCLAHILNLIVKEFLTVLKASDIAGDFQIIEDLKNNLSLAQSQKRVAESMPDKRDGFKTYLAAPQIQEYLKMNHILPPFTNQDWNQLGQIRIVLAEFDRYTLELSTDIPQISQSLAIYYQLFNLLQEVQDREGKFKDFDTDIANAAKSSMRKYNKYYTLMDDSCDILYITMLLDPRFKKLDRAQDIITAMQEQLETQYPITHKPELFTASEEPGPLATLQNPHKTIVSEMMNEYPRMAAAARDYLAVPAAEVDVERLFNTERDLLGLGGGL</sequence>
<keyword evidence="7" id="KW-1185">Reference proteome</keyword>
<dbReference type="GO" id="GO:0005634">
    <property type="term" value="C:nucleus"/>
    <property type="evidence" value="ECO:0007669"/>
    <property type="project" value="UniProtKB-SubCell"/>
</dbReference>
<evidence type="ECO:0000313" key="6">
    <source>
        <dbReference type="EMBL" id="EED15295.1"/>
    </source>
</evidence>
<dbReference type="RefSeq" id="XP_002485248.1">
    <property type="nucleotide sequence ID" value="XM_002485203.1"/>
</dbReference>
<dbReference type="PhylomeDB" id="B8MKE0"/>
<dbReference type="InParanoid" id="B8MKE0"/>
<evidence type="ECO:0008006" key="8">
    <source>
        <dbReference type="Google" id="ProtNLM"/>
    </source>
</evidence>
<dbReference type="GO" id="GO:0008270">
    <property type="term" value="F:zinc ion binding"/>
    <property type="evidence" value="ECO:0007669"/>
    <property type="project" value="UniProtKB-KW"/>
</dbReference>
<dbReference type="PANTHER" id="PTHR46481">
    <property type="entry name" value="ZINC FINGER BED DOMAIN-CONTAINING PROTEIN 4"/>
    <property type="match status" value="1"/>
</dbReference>
<evidence type="ECO:0000313" key="7">
    <source>
        <dbReference type="Proteomes" id="UP000001745"/>
    </source>
</evidence>
<evidence type="ECO:0000256" key="4">
    <source>
        <dbReference type="ARBA" id="ARBA00022833"/>
    </source>
</evidence>
<dbReference type="HOGENOM" id="CLU_440177_0_0_1"/>
<dbReference type="Proteomes" id="UP000001745">
    <property type="component" value="Unassembled WGS sequence"/>
</dbReference>
<dbReference type="GeneID" id="8099294"/>
<proteinExistence type="predicted"/>
<dbReference type="OrthoDB" id="2976890at2759"/>
<dbReference type="EMBL" id="EQ962657">
    <property type="protein sequence ID" value="EED15295.1"/>
    <property type="molecule type" value="Genomic_DNA"/>
</dbReference>
<evidence type="ECO:0000256" key="5">
    <source>
        <dbReference type="ARBA" id="ARBA00023242"/>
    </source>
</evidence>
<name>B8MKE0_TALSN</name>
<keyword evidence="4" id="KW-0862">Zinc</keyword>
<evidence type="ECO:0000256" key="3">
    <source>
        <dbReference type="ARBA" id="ARBA00022771"/>
    </source>
</evidence>
<keyword evidence="3" id="KW-0863">Zinc-finger</keyword>
<dbReference type="eggNOG" id="KOG1121">
    <property type="taxonomic scope" value="Eukaryota"/>
</dbReference>
<reference evidence="7" key="1">
    <citation type="journal article" date="2015" name="Genome Announc.">
        <title>Genome sequence of the AIDS-associated pathogen Penicillium marneffei (ATCC18224) and its near taxonomic relative Talaromyces stipitatus (ATCC10500).</title>
        <authorList>
            <person name="Nierman W.C."/>
            <person name="Fedorova-Abrams N.D."/>
            <person name="Andrianopoulos A."/>
        </authorList>
    </citation>
    <scope>NUCLEOTIDE SEQUENCE [LARGE SCALE GENOMIC DNA]</scope>
    <source>
        <strain evidence="7">ATCC 10500 / CBS 375.48 / QM 6759 / NRRL 1006</strain>
    </source>
</reference>
<dbReference type="InterPro" id="IPR012337">
    <property type="entry name" value="RNaseH-like_sf"/>
</dbReference>
<dbReference type="AlphaFoldDB" id="B8MKE0"/>
<dbReference type="VEuPathDB" id="FungiDB:TSTA_047440"/>
<accession>B8MKE0</accession>
<dbReference type="SUPFAM" id="SSF53098">
    <property type="entry name" value="Ribonuclease H-like"/>
    <property type="match status" value="1"/>
</dbReference>
<dbReference type="PANTHER" id="PTHR46481:SF10">
    <property type="entry name" value="ZINC FINGER BED DOMAIN-CONTAINING PROTEIN 39"/>
    <property type="match status" value="1"/>
</dbReference>
<protein>
    <recommendedName>
        <fullName evidence="8">HAT C-terminal dimerisation domain-containing protein</fullName>
    </recommendedName>
</protein>
<comment type="subcellular location">
    <subcellularLocation>
        <location evidence="1">Nucleus</location>
    </subcellularLocation>
</comment>